<keyword evidence="2" id="KW-1185">Reference proteome</keyword>
<dbReference type="EMBL" id="JBBWWR010000014">
    <property type="protein sequence ID" value="KAK8953525.1"/>
    <property type="molecule type" value="Genomic_DNA"/>
</dbReference>
<reference evidence="1 2" key="1">
    <citation type="journal article" date="2022" name="Nat. Plants">
        <title>Genomes of leafy and leafless Platanthera orchids illuminate the evolution of mycoheterotrophy.</title>
        <authorList>
            <person name="Li M.H."/>
            <person name="Liu K.W."/>
            <person name="Li Z."/>
            <person name="Lu H.C."/>
            <person name="Ye Q.L."/>
            <person name="Zhang D."/>
            <person name="Wang J.Y."/>
            <person name="Li Y.F."/>
            <person name="Zhong Z.M."/>
            <person name="Liu X."/>
            <person name="Yu X."/>
            <person name="Liu D.K."/>
            <person name="Tu X.D."/>
            <person name="Liu B."/>
            <person name="Hao Y."/>
            <person name="Liao X.Y."/>
            <person name="Jiang Y.T."/>
            <person name="Sun W.H."/>
            <person name="Chen J."/>
            <person name="Chen Y.Q."/>
            <person name="Ai Y."/>
            <person name="Zhai J.W."/>
            <person name="Wu S.S."/>
            <person name="Zhou Z."/>
            <person name="Hsiao Y.Y."/>
            <person name="Wu W.L."/>
            <person name="Chen Y.Y."/>
            <person name="Lin Y.F."/>
            <person name="Hsu J.L."/>
            <person name="Li C.Y."/>
            <person name="Wang Z.W."/>
            <person name="Zhao X."/>
            <person name="Zhong W.Y."/>
            <person name="Ma X.K."/>
            <person name="Ma L."/>
            <person name="Huang J."/>
            <person name="Chen G.Z."/>
            <person name="Huang M.Z."/>
            <person name="Huang L."/>
            <person name="Peng D.H."/>
            <person name="Luo Y.B."/>
            <person name="Zou S.Q."/>
            <person name="Chen S.P."/>
            <person name="Lan S."/>
            <person name="Tsai W.C."/>
            <person name="Van de Peer Y."/>
            <person name="Liu Z.J."/>
        </authorList>
    </citation>
    <scope>NUCLEOTIDE SEQUENCE [LARGE SCALE GENOMIC DNA]</scope>
    <source>
        <strain evidence="1">Lor288</strain>
    </source>
</reference>
<dbReference type="InterPro" id="IPR015422">
    <property type="entry name" value="PyrdxlP-dep_Trfase_small"/>
</dbReference>
<organism evidence="1 2">
    <name type="scientific">Platanthera guangdongensis</name>
    <dbReference type="NCBI Taxonomy" id="2320717"/>
    <lineage>
        <taxon>Eukaryota</taxon>
        <taxon>Viridiplantae</taxon>
        <taxon>Streptophyta</taxon>
        <taxon>Embryophyta</taxon>
        <taxon>Tracheophyta</taxon>
        <taxon>Spermatophyta</taxon>
        <taxon>Magnoliopsida</taxon>
        <taxon>Liliopsida</taxon>
        <taxon>Asparagales</taxon>
        <taxon>Orchidaceae</taxon>
        <taxon>Orchidoideae</taxon>
        <taxon>Orchideae</taxon>
        <taxon>Orchidinae</taxon>
        <taxon>Platanthera</taxon>
    </lineage>
</organism>
<proteinExistence type="predicted"/>
<keyword evidence="1" id="KW-0808">Transferase</keyword>
<evidence type="ECO:0000313" key="2">
    <source>
        <dbReference type="Proteomes" id="UP001412067"/>
    </source>
</evidence>
<accession>A0ABR2LXR6</accession>
<name>A0ABR2LXR6_9ASPA</name>
<dbReference type="Proteomes" id="UP001412067">
    <property type="component" value="Unassembled WGS sequence"/>
</dbReference>
<sequence length="153" mass="17034">MRVYGALSWALERRAQAPHVWRTQFYLKRNLSSPPPLSPSESSTDLLKAVGISRSSSQNILSNRGSIRPVPVSSRATTIVRSSDSIYYIGLKKVLENPYHSSSNPEGIMQLGLADNKAPFCCLQRSILFREHRLNLGFFPAKSSSPWILSKTG</sequence>
<evidence type="ECO:0000313" key="1">
    <source>
        <dbReference type="EMBL" id="KAK8953525.1"/>
    </source>
</evidence>
<keyword evidence="1" id="KW-0032">Aminotransferase</keyword>
<dbReference type="Gene3D" id="3.90.1150.10">
    <property type="entry name" value="Aspartate Aminotransferase, domain 1"/>
    <property type="match status" value="1"/>
</dbReference>
<protein>
    <submittedName>
        <fullName evidence="1">Aminotransferase ACS10</fullName>
    </submittedName>
</protein>
<gene>
    <name evidence="1" type="primary">ACS10</name>
    <name evidence="1" type="ORF">KSP40_PGU000062</name>
</gene>
<dbReference type="GO" id="GO:0008483">
    <property type="term" value="F:transaminase activity"/>
    <property type="evidence" value="ECO:0007669"/>
    <property type="project" value="UniProtKB-KW"/>
</dbReference>
<comment type="caution">
    <text evidence="1">The sequence shown here is derived from an EMBL/GenBank/DDBJ whole genome shotgun (WGS) entry which is preliminary data.</text>
</comment>